<dbReference type="Pfam" id="PF00083">
    <property type="entry name" value="Sugar_tr"/>
    <property type="match status" value="1"/>
</dbReference>
<feature type="transmembrane region" description="Helical" evidence="7">
    <location>
        <begin position="162"/>
        <end position="182"/>
    </location>
</feature>
<feature type="domain" description="Major facilitator superfamily (MFS) profile" evidence="8">
    <location>
        <begin position="17"/>
        <end position="426"/>
    </location>
</feature>
<dbReference type="EMBL" id="SJFN01000029">
    <property type="protein sequence ID" value="TBW34953.1"/>
    <property type="molecule type" value="Genomic_DNA"/>
</dbReference>
<dbReference type="PANTHER" id="PTHR43045:SF2">
    <property type="entry name" value="INNER MEMBRANE METABOLITE TRANSPORT PROTEIN YHJE"/>
    <property type="match status" value="1"/>
</dbReference>
<feature type="transmembrane region" description="Helical" evidence="7">
    <location>
        <begin position="307"/>
        <end position="328"/>
    </location>
</feature>
<evidence type="ECO:0000313" key="9">
    <source>
        <dbReference type="EMBL" id="TBW34953.1"/>
    </source>
</evidence>
<keyword evidence="4 7" id="KW-0812">Transmembrane</keyword>
<feature type="transmembrane region" description="Helical" evidence="7">
    <location>
        <begin position="194"/>
        <end position="211"/>
    </location>
</feature>
<evidence type="ECO:0000256" key="6">
    <source>
        <dbReference type="ARBA" id="ARBA00023136"/>
    </source>
</evidence>
<keyword evidence="3" id="KW-1003">Cell membrane</keyword>
<feature type="transmembrane region" description="Helical" evidence="7">
    <location>
        <begin position="280"/>
        <end position="301"/>
    </location>
</feature>
<evidence type="ECO:0000256" key="7">
    <source>
        <dbReference type="SAM" id="Phobius"/>
    </source>
</evidence>
<dbReference type="FunFam" id="1.20.1250.20:FF:000001">
    <property type="entry name" value="Dicarboxylate MFS transporter"/>
    <property type="match status" value="1"/>
</dbReference>
<dbReference type="OrthoDB" id="9783227at2"/>
<feature type="transmembrane region" description="Helical" evidence="7">
    <location>
        <begin position="243"/>
        <end position="268"/>
    </location>
</feature>
<protein>
    <submittedName>
        <fullName evidence="9">MFS transporter</fullName>
    </submittedName>
</protein>
<keyword evidence="10" id="KW-1185">Reference proteome</keyword>
<dbReference type="AlphaFoldDB" id="A0A4Q9VJE2"/>
<dbReference type="GO" id="GO:0005886">
    <property type="term" value="C:plasma membrane"/>
    <property type="evidence" value="ECO:0007669"/>
    <property type="project" value="UniProtKB-SubCell"/>
</dbReference>
<dbReference type="PANTHER" id="PTHR43045">
    <property type="entry name" value="SHIKIMATE TRANSPORTER"/>
    <property type="match status" value="1"/>
</dbReference>
<comment type="caution">
    <text evidence="9">The sequence shown here is derived from an EMBL/GenBank/DDBJ whole genome shotgun (WGS) entry which is preliminary data.</text>
</comment>
<evidence type="ECO:0000259" key="8">
    <source>
        <dbReference type="PROSITE" id="PS50850"/>
    </source>
</evidence>
<feature type="transmembrane region" description="Helical" evidence="7">
    <location>
        <begin position="403"/>
        <end position="421"/>
    </location>
</feature>
<dbReference type="InterPro" id="IPR020846">
    <property type="entry name" value="MFS_dom"/>
</dbReference>
<evidence type="ECO:0000256" key="5">
    <source>
        <dbReference type="ARBA" id="ARBA00022989"/>
    </source>
</evidence>
<proteinExistence type="predicted"/>
<name>A0A4Q9VJE2_9HYPH</name>
<feature type="transmembrane region" description="Helical" evidence="7">
    <location>
        <begin position="17"/>
        <end position="36"/>
    </location>
</feature>
<dbReference type="Proteomes" id="UP000292781">
    <property type="component" value="Unassembled WGS sequence"/>
</dbReference>
<feature type="transmembrane region" description="Helical" evidence="7">
    <location>
        <begin position="375"/>
        <end position="396"/>
    </location>
</feature>
<keyword evidence="5 7" id="KW-1133">Transmembrane helix</keyword>
<dbReference type="Gene3D" id="1.20.1250.20">
    <property type="entry name" value="MFS general substrate transporter like domains"/>
    <property type="match status" value="2"/>
</dbReference>
<organism evidence="9 10">
    <name type="scientific">Siculibacillus lacustris</name>
    <dbReference type="NCBI Taxonomy" id="1549641"/>
    <lineage>
        <taxon>Bacteria</taxon>
        <taxon>Pseudomonadati</taxon>
        <taxon>Pseudomonadota</taxon>
        <taxon>Alphaproteobacteria</taxon>
        <taxon>Hyphomicrobiales</taxon>
        <taxon>Ancalomicrobiaceae</taxon>
        <taxon>Siculibacillus</taxon>
    </lineage>
</organism>
<keyword evidence="2" id="KW-0813">Transport</keyword>
<accession>A0A4Q9VJE2</accession>
<dbReference type="GO" id="GO:0022857">
    <property type="term" value="F:transmembrane transporter activity"/>
    <property type="evidence" value="ECO:0007669"/>
    <property type="project" value="InterPro"/>
</dbReference>
<dbReference type="InterPro" id="IPR036259">
    <property type="entry name" value="MFS_trans_sf"/>
</dbReference>
<evidence type="ECO:0000256" key="4">
    <source>
        <dbReference type="ARBA" id="ARBA00022692"/>
    </source>
</evidence>
<comment type="subcellular location">
    <subcellularLocation>
        <location evidence="1">Cell membrane</location>
        <topology evidence="1">Multi-pass membrane protein</topology>
    </subcellularLocation>
</comment>
<evidence type="ECO:0000256" key="1">
    <source>
        <dbReference type="ARBA" id="ARBA00004651"/>
    </source>
</evidence>
<feature type="transmembrane region" description="Helical" evidence="7">
    <location>
        <begin position="335"/>
        <end position="355"/>
    </location>
</feature>
<feature type="transmembrane region" description="Helical" evidence="7">
    <location>
        <begin position="56"/>
        <end position="79"/>
    </location>
</feature>
<feature type="transmembrane region" description="Helical" evidence="7">
    <location>
        <begin position="91"/>
        <end position="112"/>
    </location>
</feature>
<dbReference type="PROSITE" id="PS50850">
    <property type="entry name" value="MFS"/>
    <property type="match status" value="1"/>
</dbReference>
<keyword evidence="6 7" id="KW-0472">Membrane</keyword>
<dbReference type="SUPFAM" id="SSF103473">
    <property type="entry name" value="MFS general substrate transporter"/>
    <property type="match status" value="1"/>
</dbReference>
<gene>
    <name evidence="9" type="ORF">EYW49_16940</name>
</gene>
<dbReference type="RefSeq" id="WP_131310813.1">
    <property type="nucleotide sequence ID" value="NZ_SJFN01000029.1"/>
</dbReference>
<reference evidence="9 10" key="1">
    <citation type="submission" date="2019-02" db="EMBL/GenBank/DDBJ databases">
        <title>Siculibacillus lacustris gen. nov., sp. nov., a new rosette-forming bacterium isolated from a freshwater crater lake (Lake St. Ana, Romania).</title>
        <authorList>
            <person name="Felfoldi T."/>
            <person name="Marton Z."/>
            <person name="Szabo A."/>
            <person name="Mentes A."/>
            <person name="Boka K."/>
            <person name="Marialigeti K."/>
            <person name="Mathe I."/>
            <person name="Koncz M."/>
            <person name="Schumann P."/>
            <person name="Toth E."/>
        </authorList>
    </citation>
    <scope>NUCLEOTIDE SEQUENCE [LARGE SCALE GENOMIC DNA]</scope>
    <source>
        <strain evidence="9 10">SA-279</strain>
    </source>
</reference>
<dbReference type="CDD" id="cd17369">
    <property type="entry name" value="MFS_ShiA_like"/>
    <property type="match status" value="1"/>
</dbReference>
<evidence type="ECO:0000256" key="3">
    <source>
        <dbReference type="ARBA" id="ARBA00022475"/>
    </source>
</evidence>
<evidence type="ECO:0000256" key="2">
    <source>
        <dbReference type="ARBA" id="ARBA00022448"/>
    </source>
</evidence>
<sequence>MTASGNTPPVSSSASRVLFASLIGTTIEFFDFYIYATAAVIVFPKLFFPGSDPASAVLQSFATFSIAFFARPIGAAIFGHFGDRIGRKATLVAALMTMGLSTIAIGVLPTYATVGVVAPLLLALCRLGQGLGLGGEWGGAVLLATENAPAGKRAWYGMFPQLGAPIGFILSNGSFLALSALLSDAEFFAWGWRLPFIASSILVFVGLWVRLRLTETPDFLAAVAKRERVRVPIAGVFAEHKLLLLWGTVGAIATFVLFYIMTVFALNWGTTALHYTKSTFLPLQLIGVCFFGLMIPVSALVADRFGYARTLIGTTVAMIAFGFALGPIFGSGSTLGVLAFLILGFSLMGFTYGPLGTALAEPFPVAVRYTGASLAFNLAGIFGASLAPYFATTLALGWGLQAVGWYLAAASALTLVALLMLERGHDPVIGDAVPEAAE</sequence>
<evidence type="ECO:0000313" key="10">
    <source>
        <dbReference type="Proteomes" id="UP000292781"/>
    </source>
</evidence>
<dbReference type="InterPro" id="IPR005828">
    <property type="entry name" value="MFS_sugar_transport-like"/>
</dbReference>